<proteinExistence type="predicted"/>
<organism evidence="1">
    <name type="scientific">marine sediment metagenome</name>
    <dbReference type="NCBI Taxonomy" id="412755"/>
    <lineage>
        <taxon>unclassified sequences</taxon>
        <taxon>metagenomes</taxon>
        <taxon>ecological metagenomes</taxon>
    </lineage>
</organism>
<feature type="non-terminal residue" evidence="1">
    <location>
        <position position="344"/>
    </location>
</feature>
<reference evidence="1" key="1">
    <citation type="journal article" date="2014" name="Front. Microbiol.">
        <title>High frequency of phylogenetically diverse reductive dehalogenase-homologous genes in deep subseafloor sedimentary metagenomes.</title>
        <authorList>
            <person name="Kawai M."/>
            <person name="Futagami T."/>
            <person name="Toyoda A."/>
            <person name="Takaki Y."/>
            <person name="Nishi S."/>
            <person name="Hori S."/>
            <person name="Arai W."/>
            <person name="Tsubouchi T."/>
            <person name="Morono Y."/>
            <person name="Uchiyama I."/>
            <person name="Ito T."/>
            <person name="Fujiyama A."/>
            <person name="Inagaki F."/>
            <person name="Takami H."/>
        </authorList>
    </citation>
    <scope>NUCLEOTIDE SEQUENCE</scope>
    <source>
        <strain evidence="1">Expedition CK06-06</strain>
    </source>
</reference>
<dbReference type="EMBL" id="BARS01009345">
    <property type="protein sequence ID" value="GAF73337.1"/>
    <property type="molecule type" value="Genomic_DNA"/>
</dbReference>
<feature type="non-terminal residue" evidence="1">
    <location>
        <position position="1"/>
    </location>
</feature>
<accession>X0SBN9</accession>
<name>X0SBN9_9ZZZZ</name>
<sequence>LEESGDKMVDLNTEDMALGGEGHKVFYDQILTRYARKYGKKWGATVEDVVISTDLNPNPTRVAETLVALQDDFNDSWYLEWTDEEGMSRTLNLAGVMASYPTEADAVAAAQEFVKHSVSTVHSILITDEMSNAVTKGQYLFHTRGDWQSEFLYGTSVSGEVFQSYVNEAKVYDTLAEFTDAMQAKYGDLYLGDMDEATAGEFYDAVFRVAERQKRPAAEPGVEIEEPKDLPDVDEYDPQVKHDVAAKMEDGDLADRIANGTLTEDEIMELVQQIGEEEADARAAGEDINAAAQVSQADLSTGEQQILSLGDEAQSALERLEAMPPDSPRREMAEARARALLDQF</sequence>
<gene>
    <name evidence="1" type="ORF">S01H1_17592</name>
</gene>
<comment type="caution">
    <text evidence="1">The sequence shown here is derived from an EMBL/GenBank/DDBJ whole genome shotgun (WGS) entry which is preliminary data.</text>
</comment>
<dbReference type="AlphaFoldDB" id="X0SBN9"/>
<evidence type="ECO:0000313" key="1">
    <source>
        <dbReference type="EMBL" id="GAF73337.1"/>
    </source>
</evidence>
<protein>
    <submittedName>
        <fullName evidence="1">Uncharacterized protein</fullName>
    </submittedName>
</protein>